<dbReference type="AlphaFoldDB" id="A0A8J2J4J0"/>
<comment type="caution">
    <text evidence="1">The sequence shown here is derived from an EMBL/GenBank/DDBJ whole genome shotgun (WGS) entry which is preliminary data.</text>
</comment>
<proteinExistence type="predicted"/>
<keyword evidence="2" id="KW-1185">Reference proteome</keyword>
<gene>
    <name evidence="1" type="ORF">AFUS01_LOCUS177</name>
</gene>
<evidence type="ECO:0000313" key="2">
    <source>
        <dbReference type="Proteomes" id="UP000708208"/>
    </source>
</evidence>
<name>A0A8J2J4J0_9HEXA</name>
<dbReference type="EMBL" id="CAJVCH010000645">
    <property type="protein sequence ID" value="CAG7633303.1"/>
    <property type="molecule type" value="Genomic_DNA"/>
</dbReference>
<organism evidence="1 2">
    <name type="scientific">Allacma fusca</name>
    <dbReference type="NCBI Taxonomy" id="39272"/>
    <lineage>
        <taxon>Eukaryota</taxon>
        <taxon>Metazoa</taxon>
        <taxon>Ecdysozoa</taxon>
        <taxon>Arthropoda</taxon>
        <taxon>Hexapoda</taxon>
        <taxon>Collembola</taxon>
        <taxon>Symphypleona</taxon>
        <taxon>Sminthuridae</taxon>
        <taxon>Allacma</taxon>
    </lineage>
</organism>
<reference evidence="1" key="1">
    <citation type="submission" date="2021-06" db="EMBL/GenBank/DDBJ databases">
        <authorList>
            <person name="Hodson N. C."/>
            <person name="Mongue J. A."/>
            <person name="Jaron S. K."/>
        </authorList>
    </citation>
    <scope>NUCLEOTIDE SEQUENCE</scope>
</reference>
<feature type="non-terminal residue" evidence="1">
    <location>
        <position position="1"/>
    </location>
</feature>
<accession>A0A8J2J4J0</accession>
<protein>
    <submittedName>
        <fullName evidence="1">Uncharacterized protein</fullName>
    </submittedName>
</protein>
<evidence type="ECO:0000313" key="1">
    <source>
        <dbReference type="EMBL" id="CAG7633303.1"/>
    </source>
</evidence>
<dbReference type="Proteomes" id="UP000708208">
    <property type="component" value="Unassembled WGS sequence"/>
</dbReference>
<sequence>TTLNPLNKALGPGGSSSGTGCLLFGRQLDALVEEEFCNAWKIVLDILESLG</sequence>